<dbReference type="InterPro" id="IPR012677">
    <property type="entry name" value="Nucleotide-bd_a/b_plait_sf"/>
</dbReference>
<evidence type="ECO:0000256" key="5">
    <source>
        <dbReference type="PROSITE-ProRule" id="PRU00176"/>
    </source>
</evidence>
<dbReference type="InterPro" id="IPR000504">
    <property type="entry name" value="RRM_dom"/>
</dbReference>
<dbReference type="InterPro" id="IPR051945">
    <property type="entry name" value="RRM_MRD1_RNA_proc_ribogen"/>
</dbReference>
<gene>
    <name evidence="8" type="ORF">AWRI3579_g2295</name>
</gene>
<evidence type="ECO:0000256" key="3">
    <source>
        <dbReference type="ARBA" id="ARBA00022884"/>
    </source>
</evidence>
<protein>
    <submittedName>
        <fullName evidence="8">Single-stranded nucleic acid-binding protein</fullName>
    </submittedName>
</protein>
<dbReference type="PROSITE" id="PS50102">
    <property type="entry name" value="RRM"/>
    <property type="match status" value="1"/>
</dbReference>
<keyword evidence="4" id="KW-0539">Nucleus</keyword>
<comment type="subcellular location">
    <subcellularLocation>
        <location evidence="1">Nucleus</location>
    </subcellularLocation>
</comment>
<sequence>MSETTVPENTKPVETTVSETISKTNTATNSTNPVDAPSSTETDKDLSEHEFQRGSHRGNGRGNYRGRGNGRGNHRGGRGGRGGASNFVMVSSRRRSPDGSEPSTVDEHRESRAKSQDTLFVRNIPFRTTREELAEFFDTDVENIVMPLRKMKDLRTNKIVYNKYANRGMAFVKFPSLSSDAPPVEEGKKSSIEEKIGNFNGVHFKDRPLIVDIAMEKPVYSKPEEKEEEEEEEEEEGQEVANGEVESESVTTNE</sequence>
<dbReference type="InterPro" id="IPR035979">
    <property type="entry name" value="RBD_domain_sf"/>
</dbReference>
<dbReference type="OrthoDB" id="439808at2759"/>
<feature type="compositionally biased region" description="Gly residues" evidence="6">
    <location>
        <begin position="60"/>
        <end position="71"/>
    </location>
</feature>
<feature type="compositionally biased region" description="Polar residues" evidence="6">
    <location>
        <begin position="1"/>
        <end position="40"/>
    </location>
</feature>
<dbReference type="Gene3D" id="3.30.70.330">
    <property type="match status" value="1"/>
</dbReference>
<keyword evidence="2" id="KW-0677">Repeat</keyword>
<feature type="region of interest" description="Disordered" evidence="6">
    <location>
        <begin position="1"/>
        <end position="115"/>
    </location>
</feature>
<feature type="compositionally biased region" description="Basic and acidic residues" evidence="6">
    <location>
        <begin position="41"/>
        <end position="53"/>
    </location>
</feature>
<feature type="compositionally biased region" description="Acidic residues" evidence="6">
    <location>
        <begin position="226"/>
        <end position="238"/>
    </location>
</feature>
<keyword evidence="3 5" id="KW-0694">RNA-binding</keyword>
<dbReference type="PANTHER" id="PTHR48039:SF5">
    <property type="entry name" value="RNA-BINDING PROTEIN 28"/>
    <property type="match status" value="1"/>
</dbReference>
<feature type="compositionally biased region" description="Basic and acidic residues" evidence="6">
    <location>
        <begin position="105"/>
        <end position="115"/>
    </location>
</feature>
<organism evidence="8 9">
    <name type="scientific">Hanseniaspora osmophila</name>
    <dbReference type="NCBI Taxonomy" id="56408"/>
    <lineage>
        <taxon>Eukaryota</taxon>
        <taxon>Fungi</taxon>
        <taxon>Dikarya</taxon>
        <taxon>Ascomycota</taxon>
        <taxon>Saccharomycotina</taxon>
        <taxon>Saccharomycetes</taxon>
        <taxon>Saccharomycodales</taxon>
        <taxon>Saccharomycodaceae</taxon>
        <taxon>Hanseniaspora</taxon>
    </lineage>
</organism>
<dbReference type="FunCoup" id="A0A1E5RFG1">
    <property type="interactions" value="174"/>
</dbReference>
<dbReference type="SUPFAM" id="SSF54928">
    <property type="entry name" value="RNA-binding domain, RBD"/>
    <property type="match status" value="1"/>
</dbReference>
<dbReference type="Proteomes" id="UP000095728">
    <property type="component" value="Unassembled WGS sequence"/>
</dbReference>
<comment type="caution">
    <text evidence="8">The sequence shown here is derived from an EMBL/GenBank/DDBJ whole genome shotgun (WGS) entry which is preliminary data.</text>
</comment>
<feature type="region of interest" description="Disordered" evidence="6">
    <location>
        <begin position="216"/>
        <end position="254"/>
    </location>
</feature>
<evidence type="ECO:0000313" key="8">
    <source>
        <dbReference type="EMBL" id="OEJ85596.1"/>
    </source>
</evidence>
<reference evidence="9" key="1">
    <citation type="journal article" date="2016" name="Genome Announc.">
        <title>Genome sequences of three species of Hanseniaspora isolated from spontaneous wine fermentations.</title>
        <authorList>
            <person name="Sternes P.R."/>
            <person name="Lee D."/>
            <person name="Kutyna D.R."/>
            <person name="Borneman A.R."/>
        </authorList>
    </citation>
    <scope>NUCLEOTIDE SEQUENCE [LARGE SCALE GENOMIC DNA]</scope>
    <source>
        <strain evidence="9">AWRI3579</strain>
    </source>
</reference>
<name>A0A1E5RFG1_9ASCO</name>
<dbReference type="AlphaFoldDB" id="A0A1E5RFG1"/>
<evidence type="ECO:0000313" key="9">
    <source>
        <dbReference type="Proteomes" id="UP000095728"/>
    </source>
</evidence>
<evidence type="ECO:0000256" key="4">
    <source>
        <dbReference type="ARBA" id="ARBA00023242"/>
    </source>
</evidence>
<evidence type="ECO:0000256" key="1">
    <source>
        <dbReference type="ARBA" id="ARBA00004123"/>
    </source>
</evidence>
<accession>A0A1E5RFG1</accession>
<dbReference type="EMBL" id="LPNM01000007">
    <property type="protein sequence ID" value="OEJ85596.1"/>
    <property type="molecule type" value="Genomic_DNA"/>
</dbReference>
<dbReference type="InParanoid" id="A0A1E5RFG1"/>
<feature type="domain" description="RRM" evidence="7">
    <location>
        <begin position="117"/>
        <end position="216"/>
    </location>
</feature>
<dbReference type="GO" id="GO:0005634">
    <property type="term" value="C:nucleus"/>
    <property type="evidence" value="ECO:0007669"/>
    <property type="project" value="UniProtKB-SubCell"/>
</dbReference>
<evidence type="ECO:0000259" key="7">
    <source>
        <dbReference type="PROSITE" id="PS50102"/>
    </source>
</evidence>
<keyword evidence="9" id="KW-1185">Reference proteome</keyword>
<evidence type="ECO:0000256" key="2">
    <source>
        <dbReference type="ARBA" id="ARBA00022737"/>
    </source>
</evidence>
<proteinExistence type="predicted"/>
<dbReference type="STRING" id="56408.A0A1E5RFG1"/>
<dbReference type="PANTHER" id="PTHR48039">
    <property type="entry name" value="RNA-BINDING MOTIF PROTEIN 14B"/>
    <property type="match status" value="1"/>
</dbReference>
<evidence type="ECO:0000256" key="6">
    <source>
        <dbReference type="SAM" id="MobiDB-lite"/>
    </source>
</evidence>
<dbReference type="GO" id="GO:0003729">
    <property type="term" value="F:mRNA binding"/>
    <property type="evidence" value="ECO:0007669"/>
    <property type="project" value="TreeGrafter"/>
</dbReference>